<name>A0A5N6ASX9_9ACTN</name>
<accession>A0A5N6ASX9</accession>
<evidence type="ECO:0000313" key="2">
    <source>
        <dbReference type="EMBL" id="KAB8170788.1"/>
    </source>
</evidence>
<sequence length="82" mass="9335">MIFGLIAAWATCLVILVIPEVPTRFAKLLLSPFHFGDPEVLPMKLLFRNLFILLSVMLLFWVFAELFPDRVISPDERSNTGS</sequence>
<dbReference type="Proteomes" id="UP000314251">
    <property type="component" value="Unassembled WGS sequence"/>
</dbReference>
<dbReference type="AlphaFoldDB" id="A0A5N6ASX9"/>
<keyword evidence="3" id="KW-1185">Reference proteome</keyword>
<proteinExistence type="predicted"/>
<dbReference type="RefSeq" id="WP_139665476.1">
    <property type="nucleotide sequence ID" value="NZ_VDLY02000001.1"/>
</dbReference>
<protein>
    <submittedName>
        <fullName evidence="2">Uncharacterized protein</fullName>
    </submittedName>
</protein>
<reference evidence="2" key="1">
    <citation type="submission" date="2019-10" db="EMBL/GenBank/DDBJ databases">
        <title>Nonomuraea sp. nov., isolated from Phyllanthus amarus.</title>
        <authorList>
            <person name="Klykleung N."/>
            <person name="Tanasupawat S."/>
        </authorList>
    </citation>
    <scope>NUCLEOTIDE SEQUENCE [LARGE SCALE GENOMIC DNA]</scope>
    <source>
        <strain evidence="2">3MP-10</strain>
    </source>
</reference>
<organism evidence="2 3">
    <name type="scientific">Streptomyces mimosae</name>
    <dbReference type="NCBI Taxonomy" id="2586635"/>
    <lineage>
        <taxon>Bacteria</taxon>
        <taxon>Bacillati</taxon>
        <taxon>Actinomycetota</taxon>
        <taxon>Actinomycetes</taxon>
        <taxon>Kitasatosporales</taxon>
        <taxon>Streptomycetaceae</taxon>
        <taxon>Streptomyces</taxon>
    </lineage>
</organism>
<keyword evidence="1" id="KW-0472">Membrane</keyword>
<comment type="caution">
    <text evidence="2">The sequence shown here is derived from an EMBL/GenBank/DDBJ whole genome shotgun (WGS) entry which is preliminary data.</text>
</comment>
<keyword evidence="1" id="KW-1133">Transmembrane helix</keyword>
<keyword evidence="1" id="KW-0812">Transmembrane</keyword>
<feature type="transmembrane region" description="Helical" evidence="1">
    <location>
        <begin position="50"/>
        <end position="67"/>
    </location>
</feature>
<evidence type="ECO:0000313" key="3">
    <source>
        <dbReference type="Proteomes" id="UP000314251"/>
    </source>
</evidence>
<evidence type="ECO:0000256" key="1">
    <source>
        <dbReference type="SAM" id="Phobius"/>
    </source>
</evidence>
<dbReference type="EMBL" id="VDLY02000001">
    <property type="protein sequence ID" value="KAB8170788.1"/>
    <property type="molecule type" value="Genomic_DNA"/>
</dbReference>
<gene>
    <name evidence="2" type="ORF">FH607_000005</name>
</gene>